<keyword evidence="4" id="KW-1185">Reference proteome</keyword>
<reference evidence="3 4" key="1">
    <citation type="submission" date="2020-01" db="EMBL/GenBank/DDBJ databases">
        <title>Genomes of bacteria type strains.</title>
        <authorList>
            <person name="Chen J."/>
            <person name="Zhu S."/>
            <person name="Yang J."/>
        </authorList>
    </citation>
    <scope>NUCLEOTIDE SEQUENCE [LARGE SCALE GENOMIC DNA]</scope>
    <source>
        <strain evidence="3 4">DSM 16655</strain>
    </source>
</reference>
<protein>
    <submittedName>
        <fullName evidence="3">Chromate resistance protein ChrB</fullName>
    </submittedName>
</protein>
<accession>A0ABT1CXZ7</accession>
<dbReference type="EMBL" id="JAAAML010000007">
    <property type="protein sequence ID" value="MCO6411069.1"/>
    <property type="molecule type" value="Genomic_DNA"/>
</dbReference>
<gene>
    <name evidence="3" type="ORF">GTW23_23060</name>
</gene>
<feature type="region of interest" description="Disordered" evidence="1">
    <location>
        <begin position="176"/>
        <end position="200"/>
    </location>
</feature>
<comment type="caution">
    <text evidence="3">The sequence shown here is derived from an EMBL/GenBank/DDBJ whole genome shotgun (WGS) entry which is preliminary data.</text>
</comment>
<feature type="domain" description="ChrB N-terminal" evidence="2">
    <location>
        <begin position="21"/>
        <end position="178"/>
    </location>
</feature>
<dbReference type="InterPro" id="IPR046858">
    <property type="entry name" value="ChrB_N"/>
</dbReference>
<evidence type="ECO:0000313" key="3">
    <source>
        <dbReference type="EMBL" id="MCO6411069.1"/>
    </source>
</evidence>
<organism evidence="3 4">
    <name type="scientific">Hoeflea alexandrii</name>
    <dbReference type="NCBI Taxonomy" id="288436"/>
    <lineage>
        <taxon>Bacteria</taxon>
        <taxon>Pseudomonadati</taxon>
        <taxon>Pseudomonadota</taxon>
        <taxon>Alphaproteobacteria</taxon>
        <taxon>Hyphomicrobiales</taxon>
        <taxon>Rhizobiaceae</taxon>
        <taxon>Hoeflea</taxon>
    </lineage>
</organism>
<evidence type="ECO:0000313" key="4">
    <source>
        <dbReference type="Proteomes" id="UP001320715"/>
    </source>
</evidence>
<proteinExistence type="predicted"/>
<name>A0ABT1CXZ7_9HYPH</name>
<evidence type="ECO:0000256" key="1">
    <source>
        <dbReference type="SAM" id="MobiDB-lite"/>
    </source>
</evidence>
<dbReference type="Proteomes" id="UP001320715">
    <property type="component" value="Unassembled WGS sequence"/>
</dbReference>
<dbReference type="Pfam" id="PF20229">
    <property type="entry name" value="ChrB_N"/>
    <property type="match status" value="1"/>
</dbReference>
<dbReference type="RefSeq" id="WP_382265242.1">
    <property type="nucleotide sequence ID" value="NZ_JBHSDD010000010.1"/>
</dbReference>
<evidence type="ECO:0000259" key="2">
    <source>
        <dbReference type="Pfam" id="PF20229"/>
    </source>
</evidence>
<sequence>MSKQSWLMLIYKVPAEPGRNRLSVWRKIKALGAVYLQNGVCVLPPIDDHARRLKILQNDIAEMGGGSFLLDCNGFDQAQVDRIIDRFSIERNEAYAEFIERCDGFEDEIRRESAAGKFTYAELEENDEDLKKLRSWLEKIRTIDFYEASLAPEAAQRLAQCAELLDQFADQVFAAQDENRPDADAASRLPVSPIKGEGDD</sequence>